<feature type="domain" description="Sulfatase N-terminal" evidence="1">
    <location>
        <begin position="2"/>
        <end position="41"/>
    </location>
</feature>
<sequence>MYDDITRIPLIIRSPQGERRQVDTPVSHIDLLPTMMALADIEKQRFCRGKYPCRKRTTWRVGGI</sequence>
<evidence type="ECO:0000313" key="3">
    <source>
        <dbReference type="Proteomes" id="UP000372890"/>
    </source>
</evidence>
<dbReference type="Gene3D" id="3.40.720.10">
    <property type="entry name" value="Alkaline Phosphatase, subunit A"/>
    <property type="match status" value="1"/>
</dbReference>
<accession>A0A484Y7M1</accession>
<dbReference type="GO" id="GO:0047753">
    <property type="term" value="F:choline-sulfatase activity"/>
    <property type="evidence" value="ECO:0007669"/>
    <property type="project" value="UniProtKB-EC"/>
</dbReference>
<reference evidence="2 3" key="1">
    <citation type="submission" date="2019-03" db="EMBL/GenBank/DDBJ databases">
        <authorList>
            <consortium name="Pathogen Informatics"/>
        </authorList>
    </citation>
    <scope>NUCLEOTIDE SEQUENCE [LARGE SCALE GENOMIC DNA]</scope>
    <source>
        <strain evidence="2 3">NCTC9001</strain>
    </source>
</reference>
<dbReference type="EC" id="3.1.6.6" evidence="2"/>
<dbReference type="EMBL" id="CAADIS010000005">
    <property type="protein sequence ID" value="VFS30289.1"/>
    <property type="molecule type" value="Genomic_DNA"/>
</dbReference>
<keyword evidence="2" id="KW-0378">Hydrolase</keyword>
<dbReference type="Proteomes" id="UP000372890">
    <property type="component" value="Unassembled WGS sequence"/>
</dbReference>
<proteinExistence type="predicted"/>
<protein>
    <submittedName>
        <fullName evidence="2">Choline-sulfatase</fullName>
        <ecNumber evidence="2">3.1.6.6</ecNumber>
    </submittedName>
</protein>
<evidence type="ECO:0000259" key="1">
    <source>
        <dbReference type="Pfam" id="PF00884"/>
    </source>
</evidence>
<name>A0A484Y7M1_ECOLX</name>
<evidence type="ECO:0000313" key="2">
    <source>
        <dbReference type="EMBL" id="VFS30289.1"/>
    </source>
</evidence>
<dbReference type="AlphaFoldDB" id="A0A484Y7M1"/>
<dbReference type="SUPFAM" id="SSF53649">
    <property type="entry name" value="Alkaline phosphatase-like"/>
    <property type="match status" value="1"/>
</dbReference>
<gene>
    <name evidence="2" type="primary">betC_2_2</name>
    <name evidence="2" type="ORF">NCTC9001_03718</name>
</gene>
<dbReference type="InterPro" id="IPR000917">
    <property type="entry name" value="Sulfatase_N"/>
</dbReference>
<dbReference type="InterPro" id="IPR017850">
    <property type="entry name" value="Alkaline_phosphatase_core_sf"/>
</dbReference>
<dbReference type="Pfam" id="PF00884">
    <property type="entry name" value="Sulfatase"/>
    <property type="match status" value="1"/>
</dbReference>
<organism evidence="2 3">
    <name type="scientific">Escherichia coli</name>
    <dbReference type="NCBI Taxonomy" id="562"/>
    <lineage>
        <taxon>Bacteria</taxon>
        <taxon>Pseudomonadati</taxon>
        <taxon>Pseudomonadota</taxon>
        <taxon>Gammaproteobacteria</taxon>
        <taxon>Enterobacterales</taxon>
        <taxon>Enterobacteriaceae</taxon>
        <taxon>Escherichia</taxon>
    </lineage>
</organism>